<comment type="caution">
    <text evidence="11">The sequence shown here is derived from an EMBL/GenBank/DDBJ whole genome shotgun (WGS) entry which is preliminary data.</text>
</comment>
<keyword evidence="5 9" id="KW-0812">Transmembrane</keyword>
<dbReference type="GO" id="GO:0042158">
    <property type="term" value="P:lipoprotein biosynthetic process"/>
    <property type="evidence" value="ECO:0007669"/>
    <property type="project" value="UniProtKB-UniRule"/>
</dbReference>
<dbReference type="UniPathway" id="UPA00666"/>
<dbReference type="InParanoid" id="A0A4R2PMV5"/>
<evidence type="ECO:0000256" key="4">
    <source>
        <dbReference type="ARBA" id="ARBA00022679"/>
    </source>
</evidence>
<dbReference type="InterPro" id="IPR045378">
    <property type="entry name" value="LNT_N"/>
</dbReference>
<dbReference type="PROSITE" id="PS50263">
    <property type="entry name" value="CN_HYDROLASE"/>
    <property type="match status" value="1"/>
</dbReference>
<dbReference type="Pfam" id="PF20154">
    <property type="entry name" value="LNT_N"/>
    <property type="match status" value="1"/>
</dbReference>
<evidence type="ECO:0000256" key="1">
    <source>
        <dbReference type="ARBA" id="ARBA00004651"/>
    </source>
</evidence>
<feature type="domain" description="CN hydrolase" evidence="10">
    <location>
        <begin position="251"/>
        <end position="506"/>
    </location>
</feature>
<dbReference type="PANTHER" id="PTHR38686:SF1">
    <property type="entry name" value="APOLIPOPROTEIN N-ACYLTRANSFERASE"/>
    <property type="match status" value="1"/>
</dbReference>
<dbReference type="RefSeq" id="WP_132707802.1">
    <property type="nucleotide sequence ID" value="NZ_JACIGF010000003.1"/>
</dbReference>
<comment type="function">
    <text evidence="9">Catalyzes the phospholipid dependent N-acylation of the N-terminal cysteine of apolipoprotein, the last step in lipoprotein maturation.</text>
</comment>
<dbReference type="Proteomes" id="UP000295399">
    <property type="component" value="Unassembled WGS sequence"/>
</dbReference>
<feature type="transmembrane region" description="Helical" evidence="9">
    <location>
        <begin position="186"/>
        <end position="206"/>
    </location>
</feature>
<feature type="transmembrane region" description="Helical" evidence="9">
    <location>
        <begin position="73"/>
        <end position="94"/>
    </location>
</feature>
<keyword evidence="6 9" id="KW-1133">Transmembrane helix</keyword>
<evidence type="ECO:0000256" key="5">
    <source>
        <dbReference type="ARBA" id="ARBA00022692"/>
    </source>
</evidence>
<comment type="pathway">
    <text evidence="9">Protein modification; lipoprotein biosynthesis (N-acyl transfer).</text>
</comment>
<reference evidence="11 12" key="1">
    <citation type="submission" date="2019-03" db="EMBL/GenBank/DDBJ databases">
        <title>Genomic Encyclopedia of Type Strains, Phase IV (KMG-IV): sequencing the most valuable type-strain genomes for metagenomic binning, comparative biology and taxonomic classification.</title>
        <authorList>
            <person name="Goeker M."/>
        </authorList>
    </citation>
    <scope>NUCLEOTIDE SEQUENCE [LARGE SCALE GENOMIC DNA]</scope>
    <source>
        <strain evidence="11 12">DSM 2132</strain>
    </source>
</reference>
<evidence type="ECO:0000256" key="8">
    <source>
        <dbReference type="ARBA" id="ARBA00023315"/>
    </source>
</evidence>
<evidence type="ECO:0000313" key="12">
    <source>
        <dbReference type="Proteomes" id="UP000295399"/>
    </source>
</evidence>
<evidence type="ECO:0000313" key="11">
    <source>
        <dbReference type="EMBL" id="TCP36244.1"/>
    </source>
</evidence>
<dbReference type="Pfam" id="PF00795">
    <property type="entry name" value="CN_hydrolase"/>
    <property type="match status" value="1"/>
</dbReference>
<keyword evidence="8 9" id="KW-0012">Acyltransferase</keyword>
<keyword evidence="12" id="KW-1185">Reference proteome</keyword>
<dbReference type="InterPro" id="IPR036526">
    <property type="entry name" value="C-N_Hydrolase_sf"/>
</dbReference>
<dbReference type="CDD" id="cd07571">
    <property type="entry name" value="ALP_N-acyl_transferase"/>
    <property type="match status" value="1"/>
</dbReference>
<evidence type="ECO:0000256" key="3">
    <source>
        <dbReference type="ARBA" id="ARBA00022475"/>
    </source>
</evidence>
<dbReference type="GO" id="GO:0005886">
    <property type="term" value="C:plasma membrane"/>
    <property type="evidence" value="ECO:0007669"/>
    <property type="project" value="UniProtKB-SubCell"/>
</dbReference>
<feature type="transmembrane region" description="Helical" evidence="9">
    <location>
        <begin position="213"/>
        <end position="233"/>
    </location>
</feature>
<feature type="transmembrane region" description="Helical" evidence="9">
    <location>
        <begin position="106"/>
        <end position="131"/>
    </location>
</feature>
<dbReference type="FunCoup" id="A0A4R2PMV5">
    <property type="interactions" value="284"/>
</dbReference>
<accession>A0A4R2PMV5</accession>
<comment type="similarity">
    <text evidence="2 9">Belongs to the CN hydrolase family. Apolipoprotein N-acyltransferase subfamily.</text>
</comment>
<keyword evidence="3 9" id="KW-1003">Cell membrane</keyword>
<feature type="transmembrane region" description="Helical" evidence="9">
    <location>
        <begin position="143"/>
        <end position="166"/>
    </location>
</feature>
<protein>
    <recommendedName>
        <fullName evidence="9">Apolipoprotein N-acyltransferase</fullName>
        <shortName evidence="9">ALP N-acyltransferase</shortName>
        <ecNumber evidence="9">2.3.1.269</ecNumber>
    </recommendedName>
</protein>
<gene>
    <name evidence="9" type="primary">lnt</name>
    <name evidence="11" type="ORF">EV659_103131</name>
</gene>
<dbReference type="SUPFAM" id="SSF56317">
    <property type="entry name" value="Carbon-nitrogen hydrolase"/>
    <property type="match status" value="1"/>
</dbReference>
<dbReference type="EC" id="2.3.1.269" evidence="9"/>
<dbReference type="InterPro" id="IPR003010">
    <property type="entry name" value="C-N_Hydrolase"/>
</dbReference>
<dbReference type="EMBL" id="SLXO01000003">
    <property type="protein sequence ID" value="TCP36244.1"/>
    <property type="molecule type" value="Genomic_DNA"/>
</dbReference>
<proteinExistence type="inferred from homology"/>
<evidence type="ECO:0000256" key="6">
    <source>
        <dbReference type="ARBA" id="ARBA00022989"/>
    </source>
</evidence>
<name>A0A4R2PMV5_RHOSA</name>
<dbReference type="PANTHER" id="PTHR38686">
    <property type="entry name" value="APOLIPOPROTEIN N-ACYLTRANSFERASE"/>
    <property type="match status" value="1"/>
</dbReference>
<keyword evidence="4 9" id="KW-0808">Transferase</keyword>
<organism evidence="11 12">
    <name type="scientific">Rhodothalassium salexigens DSM 2132</name>
    <dbReference type="NCBI Taxonomy" id="1188247"/>
    <lineage>
        <taxon>Bacteria</taxon>
        <taxon>Pseudomonadati</taxon>
        <taxon>Pseudomonadota</taxon>
        <taxon>Alphaproteobacteria</taxon>
        <taxon>Rhodothalassiales</taxon>
        <taxon>Rhodothalassiaceae</taxon>
        <taxon>Rhodothalassium</taxon>
    </lineage>
</organism>
<dbReference type="AlphaFoldDB" id="A0A4R2PMV5"/>
<keyword evidence="11" id="KW-0449">Lipoprotein</keyword>
<dbReference type="OrthoDB" id="9804277at2"/>
<keyword evidence="7 9" id="KW-0472">Membrane</keyword>
<evidence type="ECO:0000256" key="9">
    <source>
        <dbReference type="HAMAP-Rule" id="MF_01148"/>
    </source>
</evidence>
<comment type="catalytic activity">
    <reaction evidence="9">
        <text>N-terminal S-1,2-diacyl-sn-glyceryl-L-cysteinyl-[lipoprotein] + a glycerophospholipid = N-acyl-S-1,2-diacyl-sn-glyceryl-L-cysteinyl-[lipoprotein] + a 2-acyl-sn-glycero-3-phospholipid + H(+)</text>
        <dbReference type="Rhea" id="RHEA:48228"/>
        <dbReference type="Rhea" id="RHEA-COMP:14681"/>
        <dbReference type="Rhea" id="RHEA-COMP:14684"/>
        <dbReference type="ChEBI" id="CHEBI:15378"/>
        <dbReference type="ChEBI" id="CHEBI:136912"/>
        <dbReference type="ChEBI" id="CHEBI:140656"/>
        <dbReference type="ChEBI" id="CHEBI:140657"/>
        <dbReference type="ChEBI" id="CHEBI:140660"/>
        <dbReference type="EC" id="2.3.1.269"/>
    </reaction>
</comment>
<dbReference type="HAMAP" id="MF_01148">
    <property type="entry name" value="Lnt"/>
    <property type="match status" value="1"/>
</dbReference>
<dbReference type="NCBIfam" id="TIGR00546">
    <property type="entry name" value="lnt"/>
    <property type="match status" value="1"/>
</dbReference>
<dbReference type="Gene3D" id="3.60.110.10">
    <property type="entry name" value="Carbon-nitrogen hydrolase"/>
    <property type="match status" value="1"/>
</dbReference>
<comment type="subcellular location">
    <subcellularLocation>
        <location evidence="1 9">Cell membrane</location>
        <topology evidence="1 9">Multi-pass membrane protein</topology>
    </subcellularLocation>
</comment>
<dbReference type="GO" id="GO:0016410">
    <property type="term" value="F:N-acyltransferase activity"/>
    <property type="evidence" value="ECO:0007669"/>
    <property type="project" value="UniProtKB-UniRule"/>
</dbReference>
<evidence type="ECO:0000256" key="7">
    <source>
        <dbReference type="ARBA" id="ARBA00023136"/>
    </source>
</evidence>
<dbReference type="InterPro" id="IPR004563">
    <property type="entry name" value="Apolipo_AcylTrfase"/>
</dbReference>
<sequence>MTAPVASLDPAAAPLGAIAAARLVRPVWRRLVLAAGLGALTAFAFAPLYWLPVLWLGFPGLALLLDQARSPRGLALTAAGFAVGHFLASIWWVGESFLHQSSVPEAWAPVAVLALAVALAAFYAVPFWAAARLGLPAARWARLALYAGLWVLAEWLRGHLFTGFPWNPLSAVWTLSAATMQPLAWAGPWLFSLATALAAFAPAALLPPHRPGTVTVGAATLTGFAALMAAGAARLPDTPQPVQPGITLRIVQPDIPQAIKWQRDLRGRHFARHLAMSEPGRPTDGRYVVIWSEAAVPYFLDRDPGRRRIIAEMLPPGGLLLTGQQRYAFPPGAREPDYYNSVVAIDPEARVRAVYDKAHLVPFGEYLPLEASIDRLLAWLGTDLTLSSFAYGRISMQAGPGLRTLDLDGLPPFSPLVCYEGIFPGQVVAPGPRPQWLLNVSNDGWFGSSWGPYQHLALARMRAVEEGLPMVRAAGRGISAIIDPYGRFTGRTDLLVRTTLTGALPKPLDHTPPAAHIAPWLAGLLLALWSLGFGPVLARKIA</sequence>
<evidence type="ECO:0000259" key="10">
    <source>
        <dbReference type="PROSITE" id="PS50263"/>
    </source>
</evidence>
<feature type="transmembrane region" description="Helical" evidence="9">
    <location>
        <begin position="517"/>
        <end position="538"/>
    </location>
</feature>
<evidence type="ECO:0000256" key="2">
    <source>
        <dbReference type="ARBA" id="ARBA00010065"/>
    </source>
</evidence>